<sequence length="337" mass="35597">MRFRRAFWTSGTKSATPFVSAGSLRFAAMILTCPECASRYFVDDSKVGAAGRVVRCASCGHRWTARNEEPTDLFDEPATSTLAGDPMSVPLDPVAEADVPEPEPEPPVSALPGEELPKVFRARADAERRLREATTTGVVWAGMAAAMASMVIGALIFRIDMVRLWPATAGAYASVGLPVNTVGLVIENIKAEPSLENGHAAVTITGIMRNITDRTVVAPPLRVELRNAKDKRVAGRIAAAADPKIPPSEIRHFAITILDPPRTAKDLVIDFAVEPGAAKAVKAALKAPAAHADPELALRGTQEAPAEAVAAGHDPSGHETGAETAPPSDSHEPAHHE</sequence>
<organism evidence="4 5">
    <name type="scientific">Caulobacter henricii</name>
    <dbReference type="NCBI Taxonomy" id="69395"/>
    <lineage>
        <taxon>Bacteria</taxon>
        <taxon>Pseudomonadati</taxon>
        <taxon>Pseudomonadota</taxon>
        <taxon>Alphaproteobacteria</taxon>
        <taxon>Caulobacterales</taxon>
        <taxon>Caulobacteraceae</taxon>
        <taxon>Caulobacter</taxon>
    </lineage>
</organism>
<keyword evidence="2" id="KW-1133">Transmembrane helix</keyword>
<evidence type="ECO:0000259" key="3">
    <source>
        <dbReference type="Pfam" id="PF13717"/>
    </source>
</evidence>
<keyword evidence="2" id="KW-0472">Membrane</keyword>
<feature type="transmembrane region" description="Helical" evidence="2">
    <location>
        <begin position="138"/>
        <end position="159"/>
    </location>
</feature>
<keyword evidence="2" id="KW-0812">Transmembrane</keyword>
<dbReference type="InterPro" id="IPR047676">
    <property type="entry name" value="FxLYD_dom"/>
</dbReference>
<evidence type="ECO:0000313" key="4">
    <source>
        <dbReference type="EMBL" id="ALL13780.1"/>
    </source>
</evidence>
<dbReference type="NCBIfam" id="TIGR02098">
    <property type="entry name" value="MJ0042_CXXC"/>
    <property type="match status" value="1"/>
</dbReference>
<proteinExistence type="predicted"/>
<dbReference type="STRING" id="69395.AQ619_10780"/>
<reference evidence="4 5" key="1">
    <citation type="submission" date="2015-10" db="EMBL/GenBank/DDBJ databases">
        <title>Conservation of the essential genome among Caulobacter and Brevundimonas species.</title>
        <authorList>
            <person name="Scott D."/>
            <person name="Ely B."/>
        </authorList>
    </citation>
    <scope>NUCLEOTIDE SEQUENCE [LARGE SCALE GENOMIC DNA]</scope>
    <source>
        <strain evidence="4 5">CB4</strain>
    </source>
</reference>
<gene>
    <name evidence="4" type="ORF">AQ619_10780</name>
</gene>
<name>A0A0P0P025_9CAUL</name>
<dbReference type="AlphaFoldDB" id="A0A0P0P025"/>
<dbReference type="Proteomes" id="UP000056905">
    <property type="component" value="Chromosome"/>
</dbReference>
<dbReference type="InterPro" id="IPR011723">
    <property type="entry name" value="Znf/thioredoxin_put"/>
</dbReference>
<evidence type="ECO:0000313" key="5">
    <source>
        <dbReference type="Proteomes" id="UP000056905"/>
    </source>
</evidence>
<feature type="domain" description="Zinc finger/thioredoxin putative" evidence="3">
    <location>
        <begin position="29"/>
        <end position="64"/>
    </location>
</feature>
<dbReference type="OrthoDB" id="7159357at2"/>
<feature type="region of interest" description="Disordered" evidence="1">
    <location>
        <begin position="296"/>
        <end position="337"/>
    </location>
</feature>
<evidence type="ECO:0000256" key="2">
    <source>
        <dbReference type="SAM" id="Phobius"/>
    </source>
</evidence>
<dbReference type="EMBL" id="CP013002">
    <property type="protein sequence ID" value="ALL13780.1"/>
    <property type="molecule type" value="Genomic_DNA"/>
</dbReference>
<evidence type="ECO:0000256" key="1">
    <source>
        <dbReference type="SAM" id="MobiDB-lite"/>
    </source>
</evidence>
<dbReference type="NCBIfam" id="NF038353">
    <property type="entry name" value="FxLYD_dom"/>
    <property type="match status" value="1"/>
</dbReference>
<keyword evidence="5" id="KW-1185">Reference proteome</keyword>
<dbReference type="KEGG" id="chq:AQ619_10780"/>
<protein>
    <recommendedName>
        <fullName evidence="3">Zinc finger/thioredoxin putative domain-containing protein</fullName>
    </recommendedName>
</protein>
<dbReference type="Pfam" id="PF13717">
    <property type="entry name" value="Zn_ribbon_4"/>
    <property type="match status" value="1"/>
</dbReference>
<accession>A0A0P0P025</accession>